<keyword evidence="3" id="KW-1185">Reference proteome</keyword>
<sequence>MTGEANKPKPKHHSVHWFRKGLRLHDNPALRAGLKNAVTFRCIFILDPWFAGSSNVGINKWRYTRAPQHGAFIT</sequence>
<organism evidence="2 3">
    <name type="scientific">Portunus trituberculatus</name>
    <name type="common">Swimming crab</name>
    <name type="synonym">Neptunus trituberculatus</name>
    <dbReference type="NCBI Taxonomy" id="210409"/>
    <lineage>
        <taxon>Eukaryota</taxon>
        <taxon>Metazoa</taxon>
        <taxon>Ecdysozoa</taxon>
        <taxon>Arthropoda</taxon>
        <taxon>Crustacea</taxon>
        <taxon>Multicrustacea</taxon>
        <taxon>Malacostraca</taxon>
        <taxon>Eumalacostraca</taxon>
        <taxon>Eucarida</taxon>
        <taxon>Decapoda</taxon>
        <taxon>Pleocyemata</taxon>
        <taxon>Brachyura</taxon>
        <taxon>Eubrachyura</taxon>
        <taxon>Portunoidea</taxon>
        <taxon>Portunidae</taxon>
        <taxon>Portuninae</taxon>
        <taxon>Portunus</taxon>
    </lineage>
</organism>
<evidence type="ECO:0000313" key="3">
    <source>
        <dbReference type="Proteomes" id="UP000324222"/>
    </source>
</evidence>
<dbReference type="GO" id="GO:0032922">
    <property type="term" value="P:circadian regulation of gene expression"/>
    <property type="evidence" value="ECO:0007669"/>
    <property type="project" value="TreeGrafter"/>
</dbReference>
<dbReference type="InterPro" id="IPR036155">
    <property type="entry name" value="Crypto/Photolyase_N_sf"/>
</dbReference>
<name>A0A5B7HB79_PORTR</name>
<dbReference type="EMBL" id="VSRR010024907">
    <property type="protein sequence ID" value="MPC66547.1"/>
    <property type="molecule type" value="Genomic_DNA"/>
</dbReference>
<dbReference type="OrthoDB" id="442503at2759"/>
<dbReference type="GO" id="GO:0071949">
    <property type="term" value="F:FAD binding"/>
    <property type="evidence" value="ECO:0007669"/>
    <property type="project" value="TreeGrafter"/>
</dbReference>
<dbReference type="GO" id="GO:0005634">
    <property type="term" value="C:nucleus"/>
    <property type="evidence" value="ECO:0007669"/>
    <property type="project" value="TreeGrafter"/>
</dbReference>
<dbReference type="InterPro" id="IPR006050">
    <property type="entry name" value="DNA_photolyase_N"/>
</dbReference>
<dbReference type="GO" id="GO:0045892">
    <property type="term" value="P:negative regulation of DNA-templated transcription"/>
    <property type="evidence" value="ECO:0007669"/>
    <property type="project" value="TreeGrafter"/>
</dbReference>
<feature type="domain" description="Photolyase/cryptochrome alpha/beta" evidence="1">
    <location>
        <begin position="12"/>
        <end position="74"/>
    </location>
</feature>
<dbReference type="PANTHER" id="PTHR11455:SF30">
    <property type="entry name" value="CRYPTOCHROME-1"/>
    <property type="match status" value="1"/>
</dbReference>
<dbReference type="SUPFAM" id="SSF52425">
    <property type="entry name" value="Cryptochrome/photolyase, N-terminal domain"/>
    <property type="match status" value="1"/>
</dbReference>
<dbReference type="AlphaFoldDB" id="A0A5B7HB79"/>
<dbReference type="Proteomes" id="UP000324222">
    <property type="component" value="Unassembled WGS sequence"/>
</dbReference>
<dbReference type="GO" id="GO:0003677">
    <property type="term" value="F:DNA binding"/>
    <property type="evidence" value="ECO:0007669"/>
    <property type="project" value="TreeGrafter"/>
</dbReference>
<comment type="caution">
    <text evidence="2">The sequence shown here is derived from an EMBL/GenBank/DDBJ whole genome shotgun (WGS) entry which is preliminary data.</text>
</comment>
<dbReference type="InterPro" id="IPR014729">
    <property type="entry name" value="Rossmann-like_a/b/a_fold"/>
</dbReference>
<evidence type="ECO:0000259" key="1">
    <source>
        <dbReference type="PROSITE" id="PS51645"/>
    </source>
</evidence>
<evidence type="ECO:0000313" key="2">
    <source>
        <dbReference type="EMBL" id="MPC66547.1"/>
    </source>
</evidence>
<accession>A0A5B7HB79</accession>
<dbReference type="GO" id="GO:0005737">
    <property type="term" value="C:cytoplasm"/>
    <property type="evidence" value="ECO:0007669"/>
    <property type="project" value="TreeGrafter"/>
</dbReference>
<dbReference type="InterPro" id="IPR002081">
    <property type="entry name" value="Cryptochrome/DNA_photolyase_1"/>
</dbReference>
<gene>
    <name evidence="2" type="primary">CRY2</name>
    <name evidence="2" type="ORF">E2C01_060696</name>
</gene>
<protein>
    <submittedName>
        <fullName evidence="2">Cryptochrome-2</fullName>
    </submittedName>
</protein>
<dbReference type="Gene3D" id="3.40.50.620">
    <property type="entry name" value="HUPs"/>
    <property type="match status" value="1"/>
</dbReference>
<dbReference type="Pfam" id="PF00875">
    <property type="entry name" value="DNA_photolyase"/>
    <property type="match status" value="1"/>
</dbReference>
<dbReference type="PANTHER" id="PTHR11455">
    <property type="entry name" value="CRYPTOCHROME"/>
    <property type="match status" value="1"/>
</dbReference>
<reference evidence="2 3" key="1">
    <citation type="submission" date="2019-05" db="EMBL/GenBank/DDBJ databases">
        <title>Another draft genome of Portunus trituberculatus and its Hox gene families provides insights of decapod evolution.</title>
        <authorList>
            <person name="Jeong J.-H."/>
            <person name="Song I."/>
            <person name="Kim S."/>
            <person name="Choi T."/>
            <person name="Kim D."/>
            <person name="Ryu S."/>
            <person name="Kim W."/>
        </authorList>
    </citation>
    <scope>NUCLEOTIDE SEQUENCE [LARGE SCALE GENOMIC DNA]</scope>
    <source>
        <tissue evidence="2">Muscle</tissue>
    </source>
</reference>
<dbReference type="PROSITE" id="PS51645">
    <property type="entry name" value="PHR_CRY_ALPHA_BETA"/>
    <property type="match status" value="1"/>
</dbReference>
<dbReference type="GO" id="GO:0043153">
    <property type="term" value="P:entrainment of circadian clock by photoperiod"/>
    <property type="evidence" value="ECO:0007669"/>
    <property type="project" value="TreeGrafter"/>
</dbReference>
<proteinExistence type="predicted"/>